<keyword evidence="3" id="KW-1133">Transmembrane helix</keyword>
<accession>A0A364RGD1</accession>
<comment type="subcellular location">
    <subcellularLocation>
        <location evidence="1">Endomembrane system</location>
        <topology evidence="1">Multi-pass membrane protein</topology>
    </subcellularLocation>
</comment>
<protein>
    <submittedName>
        <fullName evidence="6">DUF1232 domain-containing protein</fullName>
    </submittedName>
</protein>
<evidence type="ECO:0000256" key="1">
    <source>
        <dbReference type="ARBA" id="ARBA00004127"/>
    </source>
</evidence>
<keyword evidence="4" id="KW-0472">Membrane</keyword>
<keyword evidence="2" id="KW-0812">Transmembrane</keyword>
<name>A0A364RGD1_9BACT</name>
<dbReference type="RefSeq" id="WP_112305482.1">
    <property type="nucleotide sequence ID" value="NZ_QMDV01000002.1"/>
</dbReference>
<proteinExistence type="predicted"/>
<dbReference type="InterPro" id="IPR010652">
    <property type="entry name" value="DUF1232"/>
</dbReference>
<dbReference type="Proteomes" id="UP000251692">
    <property type="component" value="Unassembled WGS sequence"/>
</dbReference>
<comment type="caution">
    <text evidence="6">The sequence shown here is derived from an EMBL/GenBank/DDBJ whole genome shotgun (WGS) entry which is preliminary data.</text>
</comment>
<dbReference type="AlphaFoldDB" id="A0A364RGD1"/>
<dbReference type="OrthoDB" id="9800034at2"/>
<evidence type="ECO:0000259" key="5">
    <source>
        <dbReference type="Pfam" id="PF06803"/>
    </source>
</evidence>
<evidence type="ECO:0000313" key="6">
    <source>
        <dbReference type="EMBL" id="RAU83332.1"/>
    </source>
</evidence>
<evidence type="ECO:0000256" key="2">
    <source>
        <dbReference type="ARBA" id="ARBA00022692"/>
    </source>
</evidence>
<keyword evidence="7" id="KW-1185">Reference proteome</keyword>
<dbReference type="GO" id="GO:0012505">
    <property type="term" value="C:endomembrane system"/>
    <property type="evidence" value="ECO:0007669"/>
    <property type="project" value="UniProtKB-SubCell"/>
</dbReference>
<evidence type="ECO:0000313" key="7">
    <source>
        <dbReference type="Proteomes" id="UP000251692"/>
    </source>
</evidence>
<reference evidence="6 7" key="2">
    <citation type="submission" date="2018-07" db="EMBL/GenBank/DDBJ databases">
        <title>Pontibacter sp. 2b14 genomic sequence and assembly.</title>
        <authorList>
            <person name="Du Z.-J."/>
        </authorList>
    </citation>
    <scope>NUCLEOTIDE SEQUENCE [LARGE SCALE GENOMIC DNA]</scope>
    <source>
        <strain evidence="6 7">2b14</strain>
    </source>
</reference>
<feature type="domain" description="DUF1232" evidence="5">
    <location>
        <begin position="89"/>
        <end position="121"/>
    </location>
</feature>
<reference evidence="6 7" key="1">
    <citation type="submission" date="2018-06" db="EMBL/GenBank/DDBJ databases">
        <authorList>
            <person name="Liu Z.-W."/>
        </authorList>
    </citation>
    <scope>NUCLEOTIDE SEQUENCE [LARGE SCALE GENOMIC DNA]</scope>
    <source>
        <strain evidence="6 7">2b14</strain>
    </source>
</reference>
<gene>
    <name evidence="6" type="ORF">DP923_08990</name>
</gene>
<sequence length="149" mass="17014">MLNDWIQRGLTLSQNPLFQKFLGRAGGVIAKPVKLGYLFTQAYNKLIDVESNKSGFEQIKEVLHTFIRLGKAYADGSYRDVESKSMLIGVAVILYLVTPLDIIPDFLPAIGLLDDLSLIAWFISSFQKEIDKFKKWEEHRYFEPQIGTL</sequence>
<evidence type="ECO:0000256" key="4">
    <source>
        <dbReference type="ARBA" id="ARBA00023136"/>
    </source>
</evidence>
<dbReference type="EMBL" id="QMDV01000002">
    <property type="protein sequence ID" value="RAU83332.1"/>
    <property type="molecule type" value="Genomic_DNA"/>
</dbReference>
<organism evidence="6 7">
    <name type="scientific">Pontibacter arcticus</name>
    <dbReference type="NCBI Taxonomy" id="2080288"/>
    <lineage>
        <taxon>Bacteria</taxon>
        <taxon>Pseudomonadati</taxon>
        <taxon>Bacteroidota</taxon>
        <taxon>Cytophagia</taxon>
        <taxon>Cytophagales</taxon>
        <taxon>Hymenobacteraceae</taxon>
        <taxon>Pontibacter</taxon>
    </lineage>
</organism>
<dbReference type="Pfam" id="PF06803">
    <property type="entry name" value="DUF1232"/>
    <property type="match status" value="1"/>
</dbReference>
<evidence type="ECO:0000256" key="3">
    <source>
        <dbReference type="ARBA" id="ARBA00022989"/>
    </source>
</evidence>